<keyword evidence="5" id="KW-0175">Coiled coil</keyword>
<feature type="compositionally biased region" description="Polar residues" evidence="6">
    <location>
        <begin position="290"/>
        <end position="309"/>
    </location>
</feature>
<dbReference type="Proteomes" id="UP000218811">
    <property type="component" value="Unassembled WGS sequence"/>
</dbReference>
<evidence type="ECO:0000259" key="10">
    <source>
        <dbReference type="PROSITE" id="PS50212"/>
    </source>
</evidence>
<dbReference type="CDD" id="cd06224">
    <property type="entry name" value="REM"/>
    <property type="match status" value="1"/>
</dbReference>
<keyword evidence="2 3" id="KW-0344">Guanine-nucleotide releasing factor</keyword>
<evidence type="ECO:0000259" key="8">
    <source>
        <dbReference type="PROSITE" id="PS50009"/>
    </source>
</evidence>
<keyword evidence="12" id="KW-1185">Reference proteome</keyword>
<dbReference type="SMART" id="SM00229">
    <property type="entry name" value="RasGEFN"/>
    <property type="match status" value="1"/>
</dbReference>
<dbReference type="FunFam" id="2.30.30.40:FF:000072">
    <property type="entry name" value="Unconventional Myosin IB"/>
    <property type="match status" value="1"/>
</dbReference>
<dbReference type="InterPro" id="IPR008937">
    <property type="entry name" value="Ras-like_GEF"/>
</dbReference>
<dbReference type="InterPro" id="IPR001452">
    <property type="entry name" value="SH3_domain"/>
</dbReference>
<dbReference type="PROSITE" id="PS50009">
    <property type="entry name" value="RASGEF_CAT"/>
    <property type="match status" value="1"/>
</dbReference>
<dbReference type="InterPro" id="IPR000651">
    <property type="entry name" value="Ras-like_Gua-exchang_fac_N"/>
</dbReference>
<evidence type="ECO:0000259" key="9">
    <source>
        <dbReference type="PROSITE" id="PS50020"/>
    </source>
</evidence>
<dbReference type="SUPFAM" id="SSF50044">
    <property type="entry name" value="SH3-domain"/>
    <property type="match status" value="1"/>
</dbReference>
<dbReference type="InterPro" id="IPR023578">
    <property type="entry name" value="Ras_GEF_dom_sf"/>
</dbReference>
<gene>
    <name evidence="11" type="ORF">WOLCODRAFT_136694</name>
</gene>
<feature type="domain" description="N-terminal Ras-GEF" evidence="10">
    <location>
        <begin position="930"/>
        <end position="1061"/>
    </location>
</feature>
<protein>
    <submittedName>
        <fullName evidence="11">Ras GEF</fullName>
    </submittedName>
</protein>
<dbReference type="STRING" id="742152.A0A2H3JQY3"/>
<feature type="domain" description="SH3" evidence="7">
    <location>
        <begin position="34"/>
        <end position="93"/>
    </location>
</feature>
<proteinExistence type="predicted"/>
<dbReference type="Pfam" id="PF23518">
    <property type="entry name" value="WW_2"/>
    <property type="match status" value="1"/>
</dbReference>
<evidence type="ECO:0000256" key="6">
    <source>
        <dbReference type="SAM" id="MobiDB-lite"/>
    </source>
</evidence>
<sequence>MATAAYGVQRTMAAPSGFGSEQDVQQSAGEEQYISTFFCRALYDYQTPDASSLSFRKGDIIEVLTQLESGWWDGLLGDERGWFPSNYVTVISDQEAEAALGISDAGVAQTPPADEGVVDMAHSMSRAISQSDREGDWLNGDAEYPSHAHHSDRPDPYPNGVHAKSTQHNDFWVPQVSQDGRIFYVNTQTGQHSRDLPQENEEDTDGDLAGLTSPSSSRAPGAGLAGLATINGMNREHSTSAGFVIPKRSRTPDLWIRRLADDGLSYYYVNKLDGTVSWTPPESSTPPSRDASTSQSHASDLGSRNGSVSSRDHPAGRMRSVSSVSGPRDRSDSTTGRYDSDDSDVIPTRRNRSGSAASMKRYANGSGYPQPTPRRIELTPPEQLARQLQQAMAPPASESPMELSNRVREAIAAISEHLQVATTPRRPEHFKEVDKRVLEVVSTVRNLLYVTATPSGHIPSNLYPRDTRDARPTAATQSLQTHLKAAQRKVAGTLSKLVLSALAMQYDPGLSAADKPNRIESDVAELEKAVVAFVTEVHYFQEQNALPPGASKTNTKRLHGVFSTTNVGLGLPGAGAAGSWRGFGYVPLGEPAQSLQGFANDQVSELKLAARALGDRLTAVTALLKRADHERERLKREVQNVVTHLSSILDFVGTIDIARHVDVDGVRLEASPSAGHSQYLQTVENARLLIRTMEASLQSLFDDGITLLMAAQGIRCDGIVEDDDSYSDYMDTLVAAIASNTSTAVQSLEALLAVGYDQADISQGDYIDSIEWRKSRPLDVPDAEEEMVDMALALGRPPVRAMNSMDSHQSSTTLHYDSAQPSESSVDMSGRSRLDDMNDPVSPTWPPPDSSESTLAAQASPEMGTTEGLADVDEDDATSAAKPRGGAAAAKILKILGDDAPKHILQKLNADSKPWYLRPNYDQSEILMEPDGTVRAGTPAALVERLTAHEHGDTTFNQNFLLTFKSFMTVDELFELLVHRFWIQAPPNLSPSEFEEWTKLKQTVIRMRVLNTFKTMVTDDGILESGDMYILAKMKEFASNEEVVTFAAAKQLLILIERAQRGGDAPIKISTVPTAPPAPVLPKNAKKLKLQDIDPLEIARQLTLMEAAMYKKIRPTECLRRSRETKPGRNSDNFSLIIQLSNRIANWVAESVLEKEDSRKRAVIVKHFISVADRCRVMQNYSTMTAIVSGLATPPIRRLKRTWEQVNQRYMNSLRICESTIDTAKNFNNYRSTLARITPPCVPFIGVYLTTLTFINDGAEDKLAGNMINFRKRQKAAEVIQDIKRWQSMPYNYQTVASVLAYLEECFAKYADAFDYADQFWNLSLEREPREREDEKMARLLQESGFL</sequence>
<evidence type="ECO:0000256" key="5">
    <source>
        <dbReference type="SAM" id="Coils"/>
    </source>
</evidence>
<dbReference type="OrthoDB" id="546434at2759"/>
<dbReference type="PANTHER" id="PTHR23113:SF368">
    <property type="entry name" value="CELL DIVISION CONTROL PROTEIN 25"/>
    <property type="match status" value="1"/>
</dbReference>
<dbReference type="Gene3D" id="1.20.870.10">
    <property type="entry name" value="Son of sevenless (SoS) protein Chain: S domain 1"/>
    <property type="match status" value="1"/>
</dbReference>
<dbReference type="PANTHER" id="PTHR23113">
    <property type="entry name" value="GUANINE NUCLEOTIDE EXCHANGE FACTOR"/>
    <property type="match status" value="1"/>
</dbReference>
<dbReference type="Gene3D" id="1.10.840.10">
    <property type="entry name" value="Ras guanine-nucleotide exchange factors catalytic domain"/>
    <property type="match status" value="1"/>
</dbReference>
<evidence type="ECO:0000256" key="1">
    <source>
        <dbReference type="ARBA" id="ARBA00022443"/>
    </source>
</evidence>
<feature type="compositionally biased region" description="Polar residues" evidence="6">
    <location>
        <begin position="804"/>
        <end position="827"/>
    </location>
</feature>
<dbReference type="PROSITE" id="PS50020">
    <property type="entry name" value="WW_DOMAIN_2"/>
    <property type="match status" value="1"/>
</dbReference>
<dbReference type="InterPro" id="IPR001895">
    <property type="entry name" value="RASGEF_cat_dom"/>
</dbReference>
<dbReference type="SUPFAM" id="SSF48366">
    <property type="entry name" value="Ras GEF"/>
    <property type="match status" value="1"/>
</dbReference>
<feature type="compositionally biased region" description="Low complexity" evidence="6">
    <location>
        <begin position="275"/>
        <end position="288"/>
    </location>
</feature>
<dbReference type="InterPro" id="IPR036964">
    <property type="entry name" value="RASGEF_cat_dom_sf"/>
</dbReference>
<dbReference type="Gene3D" id="2.30.30.40">
    <property type="entry name" value="SH3 Domains"/>
    <property type="match status" value="1"/>
</dbReference>
<feature type="region of interest" description="Disordered" evidence="6">
    <location>
        <begin position="128"/>
        <end position="160"/>
    </location>
</feature>
<dbReference type="OMA" id="DWPGPDS"/>
<dbReference type="GO" id="GO:0005085">
    <property type="term" value="F:guanyl-nucleotide exchange factor activity"/>
    <property type="evidence" value="ECO:0007669"/>
    <property type="project" value="UniProtKB-KW"/>
</dbReference>
<evidence type="ECO:0000313" key="11">
    <source>
        <dbReference type="EMBL" id="PCH40158.1"/>
    </source>
</evidence>
<dbReference type="Pfam" id="PF00617">
    <property type="entry name" value="RasGEF"/>
    <property type="match status" value="1"/>
</dbReference>
<dbReference type="SMART" id="SM00147">
    <property type="entry name" value="RasGEF"/>
    <property type="match status" value="1"/>
</dbReference>
<feature type="region of interest" description="Disordered" evidence="6">
    <location>
        <begin position="800"/>
        <end position="871"/>
    </location>
</feature>
<keyword evidence="1 4" id="KW-0728">SH3 domain</keyword>
<dbReference type="EMBL" id="KB468053">
    <property type="protein sequence ID" value="PCH40158.1"/>
    <property type="molecule type" value="Genomic_DNA"/>
</dbReference>
<evidence type="ECO:0000256" key="4">
    <source>
        <dbReference type="PROSITE-ProRule" id="PRU00192"/>
    </source>
</evidence>
<evidence type="ECO:0000256" key="2">
    <source>
        <dbReference type="ARBA" id="ARBA00022658"/>
    </source>
</evidence>
<dbReference type="SMART" id="SM00456">
    <property type="entry name" value="WW"/>
    <property type="match status" value="2"/>
</dbReference>
<dbReference type="GO" id="GO:0007265">
    <property type="term" value="P:Ras protein signal transduction"/>
    <property type="evidence" value="ECO:0007669"/>
    <property type="project" value="TreeGrafter"/>
</dbReference>
<dbReference type="Pfam" id="PF00618">
    <property type="entry name" value="RasGEF_N"/>
    <property type="match status" value="1"/>
</dbReference>
<dbReference type="InterPro" id="IPR057827">
    <property type="entry name" value="WW_fungi"/>
</dbReference>
<feature type="domain" description="Ras-GEF" evidence="8">
    <location>
        <begin position="1094"/>
        <end position="1330"/>
    </location>
</feature>
<dbReference type="CDD" id="cd00155">
    <property type="entry name" value="RasGEF"/>
    <property type="match status" value="1"/>
</dbReference>
<dbReference type="PROSITE" id="PS50212">
    <property type="entry name" value="RASGEF_NTER"/>
    <property type="match status" value="1"/>
</dbReference>
<dbReference type="InterPro" id="IPR036028">
    <property type="entry name" value="SH3-like_dom_sf"/>
</dbReference>
<evidence type="ECO:0000259" key="7">
    <source>
        <dbReference type="PROSITE" id="PS50002"/>
    </source>
</evidence>
<accession>A0A2H3JQY3</accession>
<dbReference type="CDD" id="cd11883">
    <property type="entry name" value="SH3_Sdc25"/>
    <property type="match status" value="1"/>
</dbReference>
<name>A0A2H3JQY3_WOLCO</name>
<evidence type="ECO:0000256" key="3">
    <source>
        <dbReference type="PROSITE-ProRule" id="PRU00168"/>
    </source>
</evidence>
<dbReference type="GO" id="GO:0005886">
    <property type="term" value="C:plasma membrane"/>
    <property type="evidence" value="ECO:0007669"/>
    <property type="project" value="TreeGrafter"/>
</dbReference>
<evidence type="ECO:0000313" key="12">
    <source>
        <dbReference type="Proteomes" id="UP000218811"/>
    </source>
</evidence>
<dbReference type="SMART" id="SM00326">
    <property type="entry name" value="SH3"/>
    <property type="match status" value="1"/>
</dbReference>
<organism evidence="11 12">
    <name type="scientific">Wolfiporia cocos (strain MD-104)</name>
    <name type="common">Brown rot fungus</name>
    <dbReference type="NCBI Taxonomy" id="742152"/>
    <lineage>
        <taxon>Eukaryota</taxon>
        <taxon>Fungi</taxon>
        <taxon>Dikarya</taxon>
        <taxon>Basidiomycota</taxon>
        <taxon>Agaricomycotina</taxon>
        <taxon>Agaricomycetes</taxon>
        <taxon>Polyporales</taxon>
        <taxon>Phaeolaceae</taxon>
        <taxon>Wolfiporia</taxon>
    </lineage>
</organism>
<feature type="region of interest" description="Disordered" evidence="6">
    <location>
        <begin position="275"/>
        <end position="376"/>
    </location>
</feature>
<dbReference type="InterPro" id="IPR001202">
    <property type="entry name" value="WW_dom"/>
</dbReference>
<feature type="compositionally biased region" description="Basic and acidic residues" evidence="6">
    <location>
        <begin position="144"/>
        <end position="155"/>
    </location>
</feature>
<feature type="coiled-coil region" evidence="5">
    <location>
        <begin position="617"/>
        <end position="644"/>
    </location>
</feature>
<dbReference type="PRINTS" id="PR00452">
    <property type="entry name" value="SH3DOMAIN"/>
</dbReference>
<dbReference type="Pfam" id="PF00018">
    <property type="entry name" value="SH3_1"/>
    <property type="match status" value="1"/>
</dbReference>
<dbReference type="PROSITE" id="PS50002">
    <property type="entry name" value="SH3"/>
    <property type="match status" value="1"/>
</dbReference>
<feature type="domain" description="WW" evidence="9">
    <location>
        <begin position="249"/>
        <end position="283"/>
    </location>
</feature>
<reference evidence="11 12" key="1">
    <citation type="journal article" date="2012" name="Science">
        <title>The Paleozoic origin of enzymatic lignin decomposition reconstructed from 31 fungal genomes.</title>
        <authorList>
            <person name="Floudas D."/>
            <person name="Binder M."/>
            <person name="Riley R."/>
            <person name="Barry K."/>
            <person name="Blanchette R.A."/>
            <person name="Henrissat B."/>
            <person name="Martinez A.T."/>
            <person name="Otillar R."/>
            <person name="Spatafora J.W."/>
            <person name="Yadav J.S."/>
            <person name="Aerts A."/>
            <person name="Benoit I."/>
            <person name="Boyd A."/>
            <person name="Carlson A."/>
            <person name="Copeland A."/>
            <person name="Coutinho P.M."/>
            <person name="de Vries R.P."/>
            <person name="Ferreira P."/>
            <person name="Findley K."/>
            <person name="Foster B."/>
            <person name="Gaskell J."/>
            <person name="Glotzer D."/>
            <person name="Gorecki P."/>
            <person name="Heitman J."/>
            <person name="Hesse C."/>
            <person name="Hori C."/>
            <person name="Igarashi K."/>
            <person name="Jurgens J.A."/>
            <person name="Kallen N."/>
            <person name="Kersten P."/>
            <person name="Kohler A."/>
            <person name="Kuees U."/>
            <person name="Kumar T.K.A."/>
            <person name="Kuo A."/>
            <person name="LaButti K."/>
            <person name="Larrondo L.F."/>
            <person name="Lindquist E."/>
            <person name="Ling A."/>
            <person name="Lombard V."/>
            <person name="Lucas S."/>
            <person name="Lundell T."/>
            <person name="Martin R."/>
            <person name="McLaughlin D.J."/>
            <person name="Morgenstern I."/>
            <person name="Morin E."/>
            <person name="Murat C."/>
            <person name="Nagy L.G."/>
            <person name="Nolan M."/>
            <person name="Ohm R.A."/>
            <person name="Patyshakuliyeva A."/>
            <person name="Rokas A."/>
            <person name="Ruiz-Duenas F.J."/>
            <person name="Sabat G."/>
            <person name="Salamov A."/>
            <person name="Samejima M."/>
            <person name="Schmutz J."/>
            <person name="Slot J.C."/>
            <person name="St John F."/>
            <person name="Stenlid J."/>
            <person name="Sun H."/>
            <person name="Sun S."/>
            <person name="Syed K."/>
            <person name="Tsang A."/>
            <person name="Wiebenga A."/>
            <person name="Young D."/>
            <person name="Pisabarro A."/>
            <person name="Eastwood D.C."/>
            <person name="Martin F."/>
            <person name="Cullen D."/>
            <person name="Grigoriev I.V."/>
            <person name="Hibbett D.S."/>
        </authorList>
    </citation>
    <scope>NUCLEOTIDE SEQUENCE [LARGE SCALE GENOMIC DNA]</scope>
    <source>
        <strain evidence="11 12">MD-104</strain>
    </source>
</reference>
<feature type="region of interest" description="Disordered" evidence="6">
    <location>
        <begin position="190"/>
        <end position="225"/>
    </location>
</feature>